<reference evidence="5 6" key="1">
    <citation type="submission" date="2016-05" db="EMBL/GenBank/DDBJ databases">
        <title>Chromosome and linear plasmid sequence of a 2015 human isolate of tick-borne relapsing fever spirochete, Borrelia turicatae.</title>
        <authorList>
            <person name="Kingry L.C."/>
            <person name="Dhwani B."/>
            <person name="Replogle A."/>
            <person name="Sexton C."/>
            <person name="Rowe L."/>
            <person name="Stermole B.M."/>
            <person name="Christensen A.M."/>
            <person name="Schriefer M.E."/>
        </authorList>
    </citation>
    <scope>NUCLEOTIDE SEQUENCE [LARGE SCALE GENOMIC DNA]</scope>
    <source>
        <strain evidence="5 6">BTE5EL</strain>
    </source>
</reference>
<evidence type="ECO:0000256" key="2">
    <source>
        <dbReference type="ARBA" id="ARBA00022741"/>
    </source>
</evidence>
<keyword evidence="1" id="KW-0813">Transport</keyword>
<evidence type="ECO:0000313" key="6">
    <source>
        <dbReference type="Proteomes" id="UP000264231"/>
    </source>
</evidence>
<dbReference type="AlphaFoldDB" id="A0A172XBG5"/>
<dbReference type="InterPro" id="IPR051782">
    <property type="entry name" value="ABC_Transporter_VariousFunc"/>
</dbReference>
<evidence type="ECO:0000313" key="5">
    <source>
        <dbReference type="EMBL" id="ANF34035.1"/>
    </source>
</evidence>
<dbReference type="GO" id="GO:0005524">
    <property type="term" value="F:ATP binding"/>
    <property type="evidence" value="ECO:0007669"/>
    <property type="project" value="UniProtKB-KW"/>
</dbReference>
<evidence type="ECO:0000256" key="3">
    <source>
        <dbReference type="ARBA" id="ARBA00022840"/>
    </source>
</evidence>
<dbReference type="EMBL" id="CP015629">
    <property type="protein sequence ID" value="ANF34035.1"/>
    <property type="molecule type" value="Genomic_DNA"/>
</dbReference>
<dbReference type="SMART" id="SM00382">
    <property type="entry name" value="AAA"/>
    <property type="match status" value="1"/>
</dbReference>
<dbReference type="InterPro" id="IPR027417">
    <property type="entry name" value="P-loop_NTPase"/>
</dbReference>
<accession>A0A172XBG5</accession>
<organism evidence="5 6">
    <name type="scientific">Borrelia turicatae</name>
    <dbReference type="NCBI Taxonomy" id="142"/>
    <lineage>
        <taxon>Bacteria</taxon>
        <taxon>Pseudomonadati</taxon>
        <taxon>Spirochaetota</taxon>
        <taxon>Spirochaetia</taxon>
        <taxon>Spirochaetales</taxon>
        <taxon>Borreliaceae</taxon>
        <taxon>Borrelia</taxon>
    </lineage>
</organism>
<evidence type="ECO:0000259" key="4">
    <source>
        <dbReference type="PROSITE" id="PS50893"/>
    </source>
</evidence>
<dbReference type="InterPro" id="IPR003593">
    <property type="entry name" value="AAA+_ATPase"/>
</dbReference>
<dbReference type="SUPFAM" id="SSF52540">
    <property type="entry name" value="P-loop containing nucleoside triphosphate hydrolases"/>
    <property type="match status" value="1"/>
</dbReference>
<dbReference type="Pfam" id="PF00005">
    <property type="entry name" value="ABC_tran"/>
    <property type="match status" value="1"/>
</dbReference>
<dbReference type="RefSeq" id="WP_119024204.1">
    <property type="nucleotide sequence ID" value="NZ_CP015629.1"/>
</dbReference>
<sequence>MKIEFIDVSFSYRKIKVYSDLNLAFSKPQTYLILGKNGMGKTTLLKLISGLLNPLKGEVLFNSLKVFPRNPLNLVNLFFVPEEFDLPSVSLNDYYRSLCKFYPNFSEKDFKEYLLKFEIDINLKFGSSSYGQRKKSIIAFSLATDVPILIFDEPTNGLDIASKNVFRDIISNLKNKIVFVTGHNVRDLVDIVDHLTIIGNNNILFSNSVSYINNSYKVKIIDKLEGEELYYEKVKGGFKALYFESGFCDDNVDLEFFFLYITSNKLKDLANV</sequence>
<dbReference type="Proteomes" id="UP000264231">
    <property type="component" value="Chromosome"/>
</dbReference>
<dbReference type="InterPro" id="IPR003439">
    <property type="entry name" value="ABC_transporter-like_ATP-bd"/>
</dbReference>
<dbReference type="GO" id="GO:0016887">
    <property type="term" value="F:ATP hydrolysis activity"/>
    <property type="evidence" value="ECO:0007669"/>
    <property type="project" value="InterPro"/>
</dbReference>
<keyword evidence="3 5" id="KW-0067">ATP-binding</keyword>
<dbReference type="PANTHER" id="PTHR42939:SF1">
    <property type="entry name" value="ABC TRANSPORTER ATP-BINDING PROTEIN ALBC-RELATED"/>
    <property type="match status" value="1"/>
</dbReference>
<keyword evidence="2" id="KW-0547">Nucleotide-binding</keyword>
<gene>
    <name evidence="5" type="ORF">A7978_02870</name>
</gene>
<evidence type="ECO:0000256" key="1">
    <source>
        <dbReference type="ARBA" id="ARBA00022448"/>
    </source>
</evidence>
<dbReference type="PROSITE" id="PS50893">
    <property type="entry name" value="ABC_TRANSPORTER_2"/>
    <property type="match status" value="1"/>
</dbReference>
<protein>
    <submittedName>
        <fullName evidence="5">ABC transporter ATP-binding protein</fullName>
    </submittedName>
</protein>
<name>A0A172XBG5_BORTU</name>
<dbReference type="Gene3D" id="3.40.50.300">
    <property type="entry name" value="P-loop containing nucleotide triphosphate hydrolases"/>
    <property type="match status" value="1"/>
</dbReference>
<dbReference type="PANTHER" id="PTHR42939">
    <property type="entry name" value="ABC TRANSPORTER ATP-BINDING PROTEIN ALBC-RELATED"/>
    <property type="match status" value="1"/>
</dbReference>
<feature type="domain" description="ABC transporter" evidence="4">
    <location>
        <begin position="3"/>
        <end position="225"/>
    </location>
</feature>
<proteinExistence type="predicted"/>